<name>A0ABU7NUT1_9ACTN</name>
<evidence type="ECO:0008006" key="3">
    <source>
        <dbReference type="Google" id="ProtNLM"/>
    </source>
</evidence>
<dbReference type="Proteomes" id="UP001307760">
    <property type="component" value="Unassembled WGS sequence"/>
</dbReference>
<dbReference type="EMBL" id="JAZBJP010000018">
    <property type="protein sequence ID" value="MEE4422566.1"/>
    <property type="molecule type" value="Genomic_DNA"/>
</dbReference>
<reference evidence="1 2" key="1">
    <citation type="submission" date="2023-12" db="EMBL/GenBank/DDBJ databases">
        <title>30 novel species of actinomycetes from the DSMZ collection.</title>
        <authorList>
            <person name="Nouioui I."/>
        </authorList>
    </citation>
    <scope>NUCLEOTIDE SEQUENCE [LARGE SCALE GENOMIC DNA]</scope>
    <source>
        <strain evidence="1 2">DSM 41528</strain>
    </source>
</reference>
<comment type="caution">
    <text evidence="1">The sequence shown here is derived from an EMBL/GenBank/DDBJ whole genome shotgun (WGS) entry which is preliminary data.</text>
</comment>
<keyword evidence="2" id="KW-1185">Reference proteome</keyword>
<proteinExistence type="predicted"/>
<gene>
    <name evidence="1" type="ORF">V2J85_24940</name>
</gene>
<accession>A0ABU7NUT1</accession>
<sequence length="58" mass="6260">MVAFRPRALEPGGRGTRLFLVHEGFGPDGPYQVPAHRVMGGGRRSIVGECLGQVLDEL</sequence>
<evidence type="ECO:0000313" key="1">
    <source>
        <dbReference type="EMBL" id="MEE4422566.1"/>
    </source>
</evidence>
<organism evidence="1 2">
    <name type="scientific">Streptomyces bugieae</name>
    <dbReference type="NCBI Taxonomy" id="3098223"/>
    <lineage>
        <taxon>Bacteria</taxon>
        <taxon>Bacillati</taxon>
        <taxon>Actinomycetota</taxon>
        <taxon>Actinomycetes</taxon>
        <taxon>Kitasatosporales</taxon>
        <taxon>Streptomycetaceae</taxon>
        <taxon>Streptomyces</taxon>
    </lineage>
</organism>
<evidence type="ECO:0000313" key="2">
    <source>
        <dbReference type="Proteomes" id="UP001307760"/>
    </source>
</evidence>
<protein>
    <recommendedName>
        <fullName evidence="3">Cysteine methyltransferase</fullName>
    </recommendedName>
</protein>